<feature type="region of interest" description="Disordered" evidence="4">
    <location>
        <begin position="2533"/>
        <end position="2566"/>
    </location>
</feature>
<dbReference type="InterPro" id="IPR027417">
    <property type="entry name" value="P-loop_NTPase"/>
</dbReference>
<comment type="caution">
    <text evidence="5">The sequence shown here is derived from an EMBL/GenBank/DDBJ whole genome shotgun (WGS) entry which is preliminary data.</text>
</comment>
<evidence type="ECO:0000256" key="4">
    <source>
        <dbReference type="SAM" id="MobiDB-lite"/>
    </source>
</evidence>
<reference evidence="5 6" key="1">
    <citation type="submission" date="2024-02" db="EMBL/GenBank/DDBJ databases">
        <authorList>
            <person name="Chen Y."/>
            <person name="Shah S."/>
            <person name="Dougan E. K."/>
            <person name="Thang M."/>
            <person name="Chan C."/>
        </authorList>
    </citation>
    <scope>NUCLEOTIDE SEQUENCE [LARGE SCALE GENOMIC DNA]</scope>
</reference>
<accession>A0ABP0S0X6</accession>
<dbReference type="PANTHER" id="PTHR24107:SF2">
    <property type="entry name" value="NLR FAMILY CARD DOMAIN CONTAINING 3"/>
    <property type="match status" value="1"/>
</dbReference>
<keyword evidence="3" id="KW-0206">Cytoskeleton</keyword>
<dbReference type="Pfam" id="PF13516">
    <property type="entry name" value="LRR_6"/>
    <property type="match status" value="2"/>
</dbReference>
<proteinExistence type="predicted"/>
<dbReference type="Gene3D" id="3.80.10.10">
    <property type="entry name" value="Ribonuclease Inhibitor"/>
    <property type="match status" value="1"/>
</dbReference>
<gene>
    <name evidence="5" type="ORF">CCMP2556_LOCUS49575</name>
</gene>
<name>A0ABP0S0X6_9DINO</name>
<dbReference type="Proteomes" id="UP001642484">
    <property type="component" value="Unassembled WGS sequence"/>
</dbReference>
<organism evidence="5 6">
    <name type="scientific">Durusdinium trenchii</name>
    <dbReference type="NCBI Taxonomy" id="1381693"/>
    <lineage>
        <taxon>Eukaryota</taxon>
        <taxon>Sar</taxon>
        <taxon>Alveolata</taxon>
        <taxon>Dinophyceae</taxon>
        <taxon>Suessiales</taxon>
        <taxon>Symbiodiniaceae</taxon>
        <taxon>Durusdinium</taxon>
    </lineage>
</organism>
<feature type="region of interest" description="Disordered" evidence="4">
    <location>
        <begin position="697"/>
        <end position="719"/>
    </location>
</feature>
<dbReference type="InterPro" id="IPR032675">
    <property type="entry name" value="LRR_dom_sf"/>
</dbReference>
<dbReference type="SUPFAM" id="SSF52540">
    <property type="entry name" value="P-loop containing nucleoside triphosphate hydrolases"/>
    <property type="match status" value="1"/>
</dbReference>
<evidence type="ECO:0000256" key="3">
    <source>
        <dbReference type="ARBA" id="ARBA00023212"/>
    </source>
</evidence>
<dbReference type="SUPFAM" id="SSF52047">
    <property type="entry name" value="RNI-like"/>
    <property type="match status" value="1"/>
</dbReference>
<keyword evidence="2" id="KW-0963">Cytoplasm</keyword>
<dbReference type="InterPro" id="IPR052410">
    <property type="entry name" value="DRC5"/>
</dbReference>
<comment type="subcellular location">
    <subcellularLocation>
        <location evidence="1">Cytoplasm</location>
        <location evidence="1">Cytoskeleton</location>
    </subcellularLocation>
</comment>
<protein>
    <submittedName>
        <fullName evidence="5">Uncharacterized protein</fullName>
    </submittedName>
</protein>
<keyword evidence="6" id="KW-1185">Reference proteome</keyword>
<evidence type="ECO:0000313" key="5">
    <source>
        <dbReference type="EMBL" id="CAK9105984.1"/>
    </source>
</evidence>
<evidence type="ECO:0000256" key="2">
    <source>
        <dbReference type="ARBA" id="ARBA00022490"/>
    </source>
</evidence>
<dbReference type="EMBL" id="CAXAMN010026805">
    <property type="protein sequence ID" value="CAK9105984.1"/>
    <property type="molecule type" value="Genomic_DNA"/>
</dbReference>
<dbReference type="SMART" id="SM00368">
    <property type="entry name" value="LRR_RI"/>
    <property type="match status" value="2"/>
</dbReference>
<sequence length="2566" mass="286055">MRRSMTQSGVGEEYTHLRPKRIHDLVSVLNENCVDLGQSYAPRGISAKVQSLWDLMESRSAALVLKPQDSHASSSSGEDGADGDVFLLNQRAYLHWQLGHRIEHTLVNTHSRDKSTSKRAPPLPLCERLVDEAYEDMVANFMSRFLDIDLAETTGHVTIRRVDYETDYVKESENFPGLSTIFALYSVYFTLDMKLPLNFGRPIVRSQKASTEGVEELWRWRPDPLCPSQVSHRTDLSTLEMHPKYDHIINLLEKAFQLDEASKAVLCVLKSSFDGTGPVLLLVAVFRPAVVTTEILMVQVMWNTSDDEVFEQSRAGSELMKELSNSQRCVPGVDGLALQIGGTANYFWDTNRKMALQAFALPGSCLELPELSQATLSRSIQPPVVLLSELLSATFGRGVRTPLLNQLVSRFEGVLGRLVGPGSVLSRLMAGAFRSSVDLLESYSLDTLASIANPTYPLHNSHSVFHENMGGLIDKICKLCGLDPPQEALREKLQEVQQLCIKISSKYWRKEAWKPLCHLAHGNFSPSSIAVDAFGSTWLFNWGTPLHQLSWQRGKAKCGGVQPLFRDLARLSIRLLLEGGLPLPMSLSQAQAICTAQWVDLPDISRWLDVPQSVAYLFQRMMFDTEFQKSDQRATRAQASRRVSKLLESTSMLGSYGMDHSQGRLVGREEDARRAFQNAEALADEVMRLPLLKLHAPPKSASEIPAEEDKPPQPSGTFAELMTEGEDAKHAIVRELALNHQKILHRFAEESQRLCYERYLHDPSWLVDLNQPEGERQGPQQQLQPVDLSPLLFGLPLLEELLDLLVAPGLDPWQKAFGCSFAAELCARLLPLLGALGGRAVEMSGTQEDSDEENFLGVDVRYAEGHRLAGEAEGFGFGRGGRSDDGTLGYRSSLTPEVLEKVLIGWPCPTAGVREAMLDGHRMNAGKLPREDFQKDLEILQALRESRRANLWRKSAAGFYELEGVQVRQEMQVAKKKSITRNMTLSSRQVTQRLTRKSLTKERAASIKTLEVVSLKEDAQELQWLGRRIGLSSYLSSLVEKCPVGATHGTATHGSFLEAYRCFPCSLCNEPITSAETSAHNFAYCLDCWGRQRRFTICHDCLKEHVTTCDTGSPKPHRMQLLDVSPYAGIPQCHRCARRLVWPWEMHIGQGESPSEPQWFHCSTCGKSHDLCFSCAERSCPQQHPMSFLSTLRGGYTCKSCGKGGNVQLYHCCICQEARSEVVYPNGEAALADLKLTMSMNEVKVSSVVPNGPASLAGVQVGQRLTVNDEALLSPQALEEMQDTILVEFNSSSSFDANFESAKAVRENLAFQVQEGRIFVTEVRKFYARSAGIDLGCQLLTVNGEKALALVDGTDLNLDSLNAPFVLRLRQSGPKLLCHPGCSVLCGTGHEMKAQHCGGILCPRGHTLKCMSFAELKCPDSLCESCGQSTDLVLACANCLDTEAMKPTSDCFNLLCFSCGWQRAVKRCSPSPYPNQGQVYCCDCGRNVLEADGSESGSLDEHVFHHCSSCWEGGVKQDRCYFCSIRRLSCPKSHHLLPCLASPFSDDLSCAGCGEELFPHEIGYHCDDCWWQGRRTDRCQSCGELCQLKYSIDQSARLQVITGDAPKEDVSWRMAYQPVGHTLHCCSDGTEIELDIAMKLRGLVYPLGARMSLPCGEATVISLHESGKYVLRLDGTRKQLLFEPDLANHVPSGVWRYSPGQLLMVFVDGKWRDLRVHKVSNYGNHHILEELGQQIRWDIDLNSLNHSPAWLSSDEWWVELRRWEDALLCGLNATDVFTGQPVDILTLTWSLVDGQAISITETIGEGIFSDLPTEADPSLWTRLLAHLAQRAPGRQHGVTNNAAASHGAPVLLLGPVASGKTRLLRRLAVEAMLSHDGEVVPLLVTAMQLLMGTSISPRASNEFFHQRRVTRRSAKDSQDIALRRLQSTDFLVIFLRMAFGAQTTTTRFLRQALHSRRLLLLVDALELIPIKMQVELLKGLQRLCRIGVRVVVAGRGAVALDTVLPWREVGKETQADVPEQKEQKEQKPKFAMFAGLDGGSAEATSEQRPFTKRVPPSQEREESDCWWKPRQEFCQFWLVPPREMQRQRRANLRLGTLTGTPLEVIEEAQEARLFDSFLSVQSAPFLELFLSHAEMEILHPTAEKLDELGGSSRPSPRSSHAESIFSEVPQRLSLPSLVDPKEKEKKETTEEVEPLLRGACGILNDLFAASCAQIISSLQEVKMSRGGRLPQKVEPGHLQLALQLLALKATENGSDRLEEEEANYVIEFGGSSQLMTAWRQIQQEMQNENFWLLRRCESWISWEELVVHYVFPCRCVQSFLASLELAQTWNKQFFLGTIEDAFEDPAAHPLLPFLAELLPGPLTLRFAGITEDKARLMLEFFCRCPMVSYLSLSGSAIGLQRNTLRLVADALKVDQHLQHLDLSENCLGSEGAHIISQALAEHPTLEELVLARNHIGQVGGVKIVDLLRVNHNITRVDMDDNPIGADWAHYIYVLQRDRSATLASAKKTPMASGESGARMSSLKLDALQSEMKELKPAVPLSKRLRRKEEDMRPSGVLSARTPRLLR</sequence>
<dbReference type="CDD" id="cd15489">
    <property type="entry name" value="PHD_SF"/>
    <property type="match status" value="1"/>
</dbReference>
<evidence type="ECO:0000313" key="6">
    <source>
        <dbReference type="Proteomes" id="UP001642484"/>
    </source>
</evidence>
<dbReference type="InterPro" id="IPR001611">
    <property type="entry name" value="Leu-rich_rpt"/>
</dbReference>
<evidence type="ECO:0000256" key="1">
    <source>
        <dbReference type="ARBA" id="ARBA00004245"/>
    </source>
</evidence>
<dbReference type="PANTHER" id="PTHR24107">
    <property type="entry name" value="YNEIN REGULATORY COMPLEX SUBUNIT 5"/>
    <property type="match status" value="1"/>
</dbReference>